<reference evidence="3" key="1">
    <citation type="submission" date="2014-03" db="EMBL/GenBank/DDBJ databases">
        <authorList>
            <person name="Urmite Genomes U."/>
        </authorList>
    </citation>
    <scope>NUCLEOTIDE SEQUENCE [LARGE SCALE GENOMIC DNA]</scope>
    <source>
        <strain evidence="3">HD-03</strain>
    </source>
</reference>
<dbReference type="Proteomes" id="UP000028868">
    <property type="component" value="Unassembled WGS sequence"/>
</dbReference>
<comment type="caution">
    <text evidence="2">The sequence shown here is derived from an EMBL/GenBank/DDBJ whole genome shotgun (WGS) entry which is preliminary data.</text>
</comment>
<protein>
    <submittedName>
        <fullName evidence="2">Uncharacterized protein</fullName>
    </submittedName>
</protein>
<feature type="coiled-coil region" evidence="1">
    <location>
        <begin position="32"/>
        <end position="62"/>
    </location>
</feature>
<reference evidence="2 3" key="2">
    <citation type="submission" date="2014-05" db="EMBL/GenBank/DDBJ databases">
        <title>Draft genome sequence of Halobacillus karajensis HK-03.</title>
        <authorList>
            <person name="Khelaifia S."/>
            <person name="Croce O."/>
            <person name="Lagier J.C."/>
            <person name="Raoult D."/>
        </authorList>
    </citation>
    <scope>NUCLEOTIDE SEQUENCE [LARGE SCALE GENOMIC DNA]</scope>
    <source>
        <strain evidence="2 3">HD-03</strain>
    </source>
</reference>
<sequence length="73" mass="8322">MTTSTESYVNLLKSCIMNHLFSSIPCPLEDTYRQLKEEIIDQADHNQELKNLEAAISLIHKEISGRIRAGSEF</sequence>
<dbReference type="EMBL" id="CCDI010000002">
    <property type="protein sequence ID" value="CDQ23816.1"/>
    <property type="molecule type" value="Genomic_DNA"/>
</dbReference>
<evidence type="ECO:0000256" key="1">
    <source>
        <dbReference type="SAM" id="Coils"/>
    </source>
</evidence>
<accession>A0A024P590</accession>
<organism evidence="2 3">
    <name type="scientific">Halobacillus karajensis</name>
    <dbReference type="NCBI Taxonomy" id="195088"/>
    <lineage>
        <taxon>Bacteria</taxon>
        <taxon>Bacillati</taxon>
        <taxon>Bacillota</taxon>
        <taxon>Bacilli</taxon>
        <taxon>Bacillales</taxon>
        <taxon>Bacillaceae</taxon>
        <taxon>Halobacillus</taxon>
    </lineage>
</organism>
<dbReference type="RefSeq" id="WP_035508178.1">
    <property type="nucleotide sequence ID" value="NZ_CCDH010000003.1"/>
</dbReference>
<keyword evidence="3" id="KW-1185">Reference proteome</keyword>
<name>A0A024P590_9BACI</name>
<evidence type="ECO:0000313" key="2">
    <source>
        <dbReference type="EMBL" id="CDQ23816.1"/>
    </source>
</evidence>
<gene>
    <name evidence="2" type="ORF">BN983_02067</name>
</gene>
<dbReference type="AlphaFoldDB" id="A0A024P590"/>
<dbReference type="OrthoDB" id="2474512at2"/>
<evidence type="ECO:0000313" key="3">
    <source>
        <dbReference type="Proteomes" id="UP000028868"/>
    </source>
</evidence>
<proteinExistence type="predicted"/>
<keyword evidence="1" id="KW-0175">Coiled coil</keyword>